<sequence length="76" mass="8347">AAIVAVLARVDDSPIARWPYPIQPASLVAIFSAIAKSALLIPIAVCLSQLKWSYFEQPRELGYMQVFDDASRGPWG</sequence>
<evidence type="ECO:0000313" key="2">
    <source>
        <dbReference type="Proteomes" id="UP000799777"/>
    </source>
</evidence>
<dbReference type="AlphaFoldDB" id="A0A9P4HEA4"/>
<feature type="non-terminal residue" evidence="1">
    <location>
        <position position="76"/>
    </location>
</feature>
<protein>
    <submittedName>
        <fullName evidence="1">Uncharacterized protein</fullName>
    </submittedName>
</protein>
<reference evidence="1" key="1">
    <citation type="journal article" date="2020" name="Stud. Mycol.">
        <title>101 Dothideomycetes genomes: a test case for predicting lifestyles and emergence of pathogens.</title>
        <authorList>
            <person name="Haridas S."/>
            <person name="Albert R."/>
            <person name="Binder M."/>
            <person name="Bloem J."/>
            <person name="Labutti K."/>
            <person name="Salamov A."/>
            <person name="Andreopoulos B."/>
            <person name="Baker S."/>
            <person name="Barry K."/>
            <person name="Bills G."/>
            <person name="Bluhm B."/>
            <person name="Cannon C."/>
            <person name="Castanera R."/>
            <person name="Culley D."/>
            <person name="Daum C."/>
            <person name="Ezra D."/>
            <person name="Gonzalez J."/>
            <person name="Henrissat B."/>
            <person name="Kuo A."/>
            <person name="Liang C."/>
            <person name="Lipzen A."/>
            <person name="Lutzoni F."/>
            <person name="Magnuson J."/>
            <person name="Mondo S."/>
            <person name="Nolan M."/>
            <person name="Ohm R."/>
            <person name="Pangilinan J."/>
            <person name="Park H.-J."/>
            <person name="Ramirez L."/>
            <person name="Alfaro M."/>
            <person name="Sun H."/>
            <person name="Tritt A."/>
            <person name="Yoshinaga Y."/>
            <person name="Zwiers L.-H."/>
            <person name="Turgeon B."/>
            <person name="Goodwin S."/>
            <person name="Spatafora J."/>
            <person name="Crous P."/>
            <person name="Grigoriev I."/>
        </authorList>
    </citation>
    <scope>NUCLEOTIDE SEQUENCE</scope>
    <source>
        <strain evidence="1">CBS 110217</strain>
    </source>
</reference>
<dbReference type="PANTHER" id="PTHR35394">
    <property type="entry name" value="DUF3176 DOMAIN-CONTAINING PROTEIN"/>
    <property type="match status" value="1"/>
</dbReference>
<dbReference type="InterPro" id="IPR021514">
    <property type="entry name" value="DUF3176"/>
</dbReference>
<accession>A0A9P4HEA4</accession>
<proteinExistence type="predicted"/>
<comment type="caution">
    <text evidence="1">The sequence shown here is derived from an EMBL/GenBank/DDBJ whole genome shotgun (WGS) entry which is preliminary data.</text>
</comment>
<name>A0A9P4HEA4_9PLEO</name>
<dbReference type="OrthoDB" id="5376804at2759"/>
<dbReference type="Proteomes" id="UP000799777">
    <property type="component" value="Unassembled WGS sequence"/>
</dbReference>
<dbReference type="EMBL" id="ML978166">
    <property type="protein sequence ID" value="KAF2033506.1"/>
    <property type="molecule type" value="Genomic_DNA"/>
</dbReference>
<dbReference type="Pfam" id="PF11374">
    <property type="entry name" value="DUF3176"/>
    <property type="match status" value="1"/>
</dbReference>
<feature type="non-terminal residue" evidence="1">
    <location>
        <position position="1"/>
    </location>
</feature>
<gene>
    <name evidence="1" type="ORF">EK21DRAFT_37841</name>
</gene>
<keyword evidence="2" id="KW-1185">Reference proteome</keyword>
<evidence type="ECO:0000313" key="1">
    <source>
        <dbReference type="EMBL" id="KAF2033506.1"/>
    </source>
</evidence>
<dbReference type="PANTHER" id="PTHR35394:SF5">
    <property type="entry name" value="DUF3176 DOMAIN-CONTAINING PROTEIN"/>
    <property type="match status" value="1"/>
</dbReference>
<organism evidence="1 2">
    <name type="scientific">Setomelanomma holmii</name>
    <dbReference type="NCBI Taxonomy" id="210430"/>
    <lineage>
        <taxon>Eukaryota</taxon>
        <taxon>Fungi</taxon>
        <taxon>Dikarya</taxon>
        <taxon>Ascomycota</taxon>
        <taxon>Pezizomycotina</taxon>
        <taxon>Dothideomycetes</taxon>
        <taxon>Pleosporomycetidae</taxon>
        <taxon>Pleosporales</taxon>
        <taxon>Pleosporineae</taxon>
        <taxon>Phaeosphaeriaceae</taxon>
        <taxon>Setomelanomma</taxon>
    </lineage>
</organism>